<feature type="region of interest" description="Disordered" evidence="11">
    <location>
        <begin position="1098"/>
        <end position="1150"/>
    </location>
</feature>
<dbReference type="SUPFAM" id="SSF50978">
    <property type="entry name" value="WD40 repeat-like"/>
    <property type="match status" value="1"/>
</dbReference>
<dbReference type="Pfam" id="PF13423">
    <property type="entry name" value="UCH_1"/>
    <property type="match status" value="1"/>
</dbReference>
<feature type="binding site" evidence="10">
    <location>
        <position position="992"/>
    </location>
    <ligand>
        <name>a divalent metal cation</name>
        <dbReference type="ChEBI" id="CHEBI:60240"/>
        <note>catalytic</note>
    </ligand>
</feature>
<dbReference type="GO" id="GO:0003676">
    <property type="term" value="F:nucleic acid binding"/>
    <property type="evidence" value="ECO:0007669"/>
    <property type="project" value="InterPro"/>
</dbReference>
<dbReference type="FunFam" id="3.30.420.10:FF:000028">
    <property type="entry name" value="PAN2-PAN3 deadenylation complex catalytic subunit PAN2"/>
    <property type="match status" value="1"/>
</dbReference>
<keyword evidence="4" id="KW-0853">WD repeat</keyword>
<evidence type="ECO:0000313" key="14">
    <source>
        <dbReference type="Proteomes" id="UP000799640"/>
    </source>
</evidence>
<dbReference type="EMBL" id="ML996705">
    <property type="protein sequence ID" value="KAF2396885.1"/>
    <property type="molecule type" value="Genomic_DNA"/>
</dbReference>
<accession>A0A6G1HMA0</accession>
<keyword evidence="3 10" id="KW-0963">Cytoplasm</keyword>
<dbReference type="GO" id="GO:0006397">
    <property type="term" value="P:mRNA processing"/>
    <property type="evidence" value="ECO:0007669"/>
    <property type="project" value="UniProtKB-KW"/>
</dbReference>
<dbReference type="EC" id="3.1.13.4" evidence="10"/>
<organism evidence="13 14">
    <name type="scientific">Trichodelitschia bisporula</name>
    <dbReference type="NCBI Taxonomy" id="703511"/>
    <lineage>
        <taxon>Eukaryota</taxon>
        <taxon>Fungi</taxon>
        <taxon>Dikarya</taxon>
        <taxon>Ascomycota</taxon>
        <taxon>Pezizomycotina</taxon>
        <taxon>Dothideomycetes</taxon>
        <taxon>Dothideomycetes incertae sedis</taxon>
        <taxon>Phaeotrichales</taxon>
        <taxon>Phaeotrichaceae</taxon>
        <taxon>Trichodelitschia</taxon>
    </lineage>
</organism>
<dbReference type="PROSITE" id="PS50235">
    <property type="entry name" value="USP_3"/>
    <property type="match status" value="1"/>
</dbReference>
<dbReference type="AlphaFoldDB" id="A0A6G1HMA0"/>
<dbReference type="PANTHER" id="PTHR15728">
    <property type="entry name" value="DEADENYLATION COMPLEX CATALYTIC SUBUNIT PAN2"/>
    <property type="match status" value="1"/>
</dbReference>
<reference evidence="13" key="1">
    <citation type="journal article" date="2020" name="Stud. Mycol.">
        <title>101 Dothideomycetes genomes: a test case for predicting lifestyles and emergence of pathogens.</title>
        <authorList>
            <person name="Haridas S."/>
            <person name="Albert R."/>
            <person name="Binder M."/>
            <person name="Bloem J."/>
            <person name="Labutti K."/>
            <person name="Salamov A."/>
            <person name="Andreopoulos B."/>
            <person name="Baker S."/>
            <person name="Barry K."/>
            <person name="Bills G."/>
            <person name="Bluhm B."/>
            <person name="Cannon C."/>
            <person name="Castanera R."/>
            <person name="Culley D."/>
            <person name="Daum C."/>
            <person name="Ezra D."/>
            <person name="Gonzalez J."/>
            <person name="Henrissat B."/>
            <person name="Kuo A."/>
            <person name="Liang C."/>
            <person name="Lipzen A."/>
            <person name="Lutzoni F."/>
            <person name="Magnuson J."/>
            <person name="Mondo S."/>
            <person name="Nolan M."/>
            <person name="Ohm R."/>
            <person name="Pangilinan J."/>
            <person name="Park H.-J."/>
            <person name="Ramirez L."/>
            <person name="Alfaro M."/>
            <person name="Sun H."/>
            <person name="Tritt A."/>
            <person name="Yoshinaga Y."/>
            <person name="Zwiers L.-H."/>
            <person name="Turgeon B."/>
            <person name="Goodwin S."/>
            <person name="Spatafora J."/>
            <person name="Crous P."/>
            <person name="Grigoriev I."/>
        </authorList>
    </citation>
    <scope>NUCLEOTIDE SEQUENCE</scope>
    <source>
        <strain evidence="13">CBS 262.69</strain>
    </source>
</reference>
<evidence type="ECO:0000256" key="4">
    <source>
        <dbReference type="ARBA" id="ARBA00022574"/>
    </source>
</evidence>
<dbReference type="InterPro" id="IPR036397">
    <property type="entry name" value="RNaseH_sf"/>
</dbReference>
<keyword evidence="8 10" id="KW-0378">Hydrolase</keyword>
<dbReference type="GO" id="GO:0000289">
    <property type="term" value="P:nuclear-transcribed mRNA poly(A) tail shortening"/>
    <property type="evidence" value="ECO:0007669"/>
    <property type="project" value="UniProtKB-UniRule"/>
</dbReference>
<comment type="caution">
    <text evidence="10">Lacks conserved residue(s) required for the propagation of feature annotation.</text>
</comment>
<evidence type="ECO:0000256" key="8">
    <source>
        <dbReference type="ARBA" id="ARBA00022801"/>
    </source>
</evidence>
<dbReference type="InterPro" id="IPR012337">
    <property type="entry name" value="RNaseH-like_sf"/>
</dbReference>
<proteinExistence type="inferred from homology"/>
<evidence type="ECO:0000256" key="10">
    <source>
        <dbReference type="HAMAP-Rule" id="MF_03182"/>
    </source>
</evidence>
<evidence type="ECO:0000256" key="11">
    <source>
        <dbReference type="SAM" id="MobiDB-lite"/>
    </source>
</evidence>
<dbReference type="GO" id="GO:0031251">
    <property type="term" value="C:PAN complex"/>
    <property type="evidence" value="ECO:0007669"/>
    <property type="project" value="UniProtKB-UniRule"/>
</dbReference>
<comment type="subcellular location">
    <subcellularLocation>
        <location evidence="2 10">Cytoplasm</location>
    </subcellularLocation>
</comment>
<dbReference type="InterPro" id="IPR015943">
    <property type="entry name" value="WD40/YVTN_repeat-like_dom_sf"/>
</dbReference>
<evidence type="ECO:0000256" key="7">
    <source>
        <dbReference type="ARBA" id="ARBA00022723"/>
    </source>
</evidence>
<evidence type="ECO:0000259" key="12">
    <source>
        <dbReference type="PROSITE" id="PS50235"/>
    </source>
</evidence>
<dbReference type="SUPFAM" id="SSF53098">
    <property type="entry name" value="Ribonuclease H-like"/>
    <property type="match status" value="1"/>
</dbReference>
<gene>
    <name evidence="10" type="primary">PAN2</name>
    <name evidence="13" type="ORF">EJ06DRAFT_551395</name>
</gene>
<dbReference type="InterPro" id="IPR028881">
    <property type="entry name" value="PAN2_UCH_dom"/>
</dbReference>
<name>A0A6G1HMA0_9PEZI</name>
<evidence type="ECO:0000256" key="5">
    <source>
        <dbReference type="ARBA" id="ARBA00022664"/>
    </source>
</evidence>
<dbReference type="HAMAP" id="MF_03182">
    <property type="entry name" value="PAN2"/>
    <property type="match status" value="1"/>
</dbReference>
<dbReference type="InterPro" id="IPR050785">
    <property type="entry name" value="PAN2-PAN3_catalytic_subunit"/>
</dbReference>
<dbReference type="FunFam" id="2.130.10.10:FF:000459">
    <property type="entry name" value="PAN2-PAN3 deadenylation complex catalytic subunit PAN2"/>
    <property type="match status" value="1"/>
</dbReference>
<dbReference type="SUPFAM" id="SSF54001">
    <property type="entry name" value="Cysteine proteinases"/>
    <property type="match status" value="1"/>
</dbReference>
<feature type="domain" description="USP" evidence="12">
    <location>
        <begin position="489"/>
        <end position="829"/>
    </location>
</feature>
<keyword evidence="5 10" id="KW-0507">mRNA processing</keyword>
<dbReference type="InterPro" id="IPR030843">
    <property type="entry name" value="PAN2"/>
</dbReference>
<dbReference type="InterPro" id="IPR013520">
    <property type="entry name" value="Ribonucl_H"/>
</dbReference>
<dbReference type="Gene3D" id="3.90.70.10">
    <property type="entry name" value="Cysteine proteinases"/>
    <property type="match status" value="1"/>
</dbReference>
<dbReference type="Pfam" id="PF20770">
    <property type="entry name" value="PAN2_N"/>
    <property type="match status" value="1"/>
</dbReference>
<keyword evidence="14" id="KW-1185">Reference proteome</keyword>
<dbReference type="PANTHER" id="PTHR15728:SF0">
    <property type="entry name" value="PAN2-PAN3 DEADENYLATION COMPLEX CATALYTIC SUBUNIT PAN2"/>
    <property type="match status" value="1"/>
</dbReference>
<dbReference type="InterPro" id="IPR038765">
    <property type="entry name" value="Papain-like_cys_pep_sf"/>
</dbReference>
<comment type="similarity">
    <text evidence="10">Belongs to the peptidase C19 family. PAN2 subfamily.</text>
</comment>
<evidence type="ECO:0000256" key="2">
    <source>
        <dbReference type="ARBA" id="ARBA00004496"/>
    </source>
</evidence>
<dbReference type="InterPro" id="IPR036322">
    <property type="entry name" value="WD40_repeat_dom_sf"/>
</dbReference>
<evidence type="ECO:0000256" key="3">
    <source>
        <dbReference type="ARBA" id="ARBA00022490"/>
    </source>
</evidence>
<comment type="domain">
    <text evidence="10">The linker, or PAN3 interaction domain (PID), between the WD40 repeats and the pseudo-UCH domain mediates interaction with PAN3.</text>
</comment>
<keyword evidence="9 10" id="KW-0269">Exonuclease</keyword>
<dbReference type="GO" id="GO:0004535">
    <property type="term" value="F:poly(A)-specific ribonuclease activity"/>
    <property type="evidence" value="ECO:0007669"/>
    <property type="project" value="UniProtKB-UniRule"/>
</dbReference>
<comment type="catalytic activity">
    <reaction evidence="1 10">
        <text>Exonucleolytic cleavage of poly(A) to 5'-AMP.</text>
        <dbReference type="EC" id="3.1.13.4"/>
    </reaction>
</comment>
<comment type="subunit">
    <text evidence="10">Forms a heterotrimer with an asymmetric homodimer of the regulatory subunit PAN3 to form the poly(A)-nuclease (PAN) deadenylation complex.</text>
</comment>
<comment type="function">
    <text evidence="10">Catalytic subunit of the poly(A)-nuclease (PAN) deadenylation complex, one of two cytoplasmic mRNA deadenylases involved in mRNA turnover. PAN specifically shortens poly(A) tails of RNA and the activity is stimulated by poly(A)-binding protein PAB1. PAN deadenylation is followed by rapid degradation of the shortened mRNA tails by the CCR4-NOT complex. Deadenylated mRNAs are then degraded by two alternative mechanisms, namely exosome-mediated 3'-5' exonucleolytic degradation, or deadenlyation-dependent mRNA decaping and subsequent 5'-3' exonucleolytic degradation by XRN1. May also be involved in post-transcriptional maturation of mRNA poly(A) tails.</text>
</comment>
<keyword evidence="7 10" id="KW-0479">Metal-binding</keyword>
<comment type="cofactor">
    <cofactor evidence="10">
        <name>a divalent metal cation</name>
        <dbReference type="ChEBI" id="CHEBI:60240"/>
    </cofactor>
    <text evidence="10">Binds 2 metal cations per subunit in the catalytic exonuclease domain.</text>
</comment>
<dbReference type="InterPro" id="IPR028889">
    <property type="entry name" value="USP"/>
</dbReference>
<keyword evidence="6 10" id="KW-0540">Nuclease</keyword>
<comment type="activity regulation">
    <text evidence="10">Positively regulated by the regulatory subunit PAN3.</text>
</comment>
<dbReference type="Gene3D" id="2.130.10.10">
    <property type="entry name" value="YVTN repeat-like/Quinoprotein amine dehydrogenase"/>
    <property type="match status" value="1"/>
</dbReference>
<dbReference type="Gene3D" id="3.30.420.10">
    <property type="entry name" value="Ribonuclease H-like superfamily/Ribonuclease H"/>
    <property type="match status" value="1"/>
</dbReference>
<comment type="domain">
    <text evidence="10">Contains a pseudo-UCH domain. This ubiquitin C-terminal hydrolase (UCH)-like or ubiquitin specific protease (USP)-like domain is predicted to be catalytically inactive because it lacks the active site catalytic triad characteristic of thiol proteases, with residues at the equivalent structural positions that are incompatible with catalysis, and it cannot bind ubiquitin. It functions as a structural scaffold for intra- and intermolecular interactions in the complex.</text>
</comment>
<dbReference type="CDD" id="cd06143">
    <property type="entry name" value="PAN2_exo"/>
    <property type="match status" value="1"/>
</dbReference>
<evidence type="ECO:0000256" key="9">
    <source>
        <dbReference type="ARBA" id="ARBA00022839"/>
    </source>
</evidence>
<dbReference type="InterPro" id="IPR048841">
    <property type="entry name" value="PAN2_N"/>
</dbReference>
<dbReference type="Proteomes" id="UP000799640">
    <property type="component" value="Unassembled WGS sequence"/>
</dbReference>
<protein>
    <recommendedName>
        <fullName evidence="10">PAN2-PAN3 deadenylation complex catalytic subunit PAN2</fullName>
        <ecNumber evidence="10">3.1.13.4</ecNumber>
    </recommendedName>
    <alternativeName>
        <fullName evidence="10">PAB1P-dependent poly(A)-specific ribonuclease</fullName>
    </alternativeName>
    <alternativeName>
        <fullName evidence="10">Poly(A)-nuclease deadenylation complex subunit 2</fullName>
        <shortName evidence="10">PAN deadenylation complex subunit 2</shortName>
    </alternativeName>
</protein>
<dbReference type="GO" id="GO:0000932">
    <property type="term" value="C:P-body"/>
    <property type="evidence" value="ECO:0007669"/>
    <property type="project" value="TreeGrafter"/>
</dbReference>
<feature type="binding site" evidence="10">
    <location>
        <position position="883"/>
    </location>
    <ligand>
        <name>a divalent metal cation</name>
        <dbReference type="ChEBI" id="CHEBI:60240"/>
        <note>catalytic</note>
    </ligand>
</feature>
<sequence>MESDWEEVLMVPHPGQDANHLTSRVTTLAFDTSQELLWTGNHVGRVMSFIAPDLRKYTSFRAHPTGEVKQILFTDKGVLSVSPHSVHLASRRGLTQWHMTDEKFIDLRCMSFTSRGTQEILVAGFQDTMFRVDVEKGTIIQALPAEDNYSIMKKGSQYICAANGSGAIHILDPGTFKIVKVWQAHSSFVNDMDVKSDFVVTCGASPRQQQGFMLDGLANVYNLKTLLPLPPIPFQAGAAFVRMHPRMSTTSIVASSTGQLQVVDIMNPNAVNLIKQAHVYDSTCLTSFELAPSGDALAFANSLGYMHLWGSPSKIHFTEFSNPLVFADQVIPPPGHMDWSQDTALNTIGIPYYRDVLLSAWPSHMIFEVGAPPPKLDPILLANLKRSDNVSYAPNPKKLHRNQIERTRVVDKGSAIVAPKFLSEKAREAASSPNGERRISDVLDTLADIILEGSTKKEVPIIYRNVEIKYSKFGVDDFDFEYYNKTRFSGLETHIANSYANPLLQLYRFIPIIRNLALRHTASPCPFEDCLLCETGFLIDMLEKAAGQNCQATNFLKKFSGQSSAASLNLLEEHAPTTPLTSMIQAVNRFLLARFSDNFRQCPPQSRALEQALATQVTANIRCAHCNHEQIKSEDLYLHDLIYPPKNMIRGPARATPSRTFCEILKASVERQDQSRGWCSRCKRYQMLSTRKQVQNVPSVLMINAAIHTMDAKQLWCTPNWLPHEIGVVVGNGQFFCFEGQDLNFLIKKNTHNVQIYELIGVVADINSGEAQKPHLVSMINVAPSLPDEQVNNQWHLFNDFLVRQTSKEEALRFDPDWKLPSVLAYQLKSESHVIDDSWKMNLDTSILYRSETLSHHTEPSNIPLRLLSPEEPPCPGMPVGIDAEFVALQREEIAIKADGTRETIRPSRLGLARVSVLRGSGMDADLPFIDDYIAISEPVVDYLTQHSGIRPGDLDRMASKHTLVSLKMAYKKLWLLLNLGCIFVGHGLIKDFRTINIHVPKAQVIDTVELFWVKTRVRKLSLRFLAWLLLKEDIQMDMHDSVEDAWTALRLWRKYEEFKDAGVLEETLEWIYKKGAEVRFKVPGAAAPVATAVTVRSDRRGYGRNTPPPGFRSESSGGGDGEAGRTESTPIKKLTFGTGPPAFGSPARR</sequence>
<evidence type="ECO:0000256" key="6">
    <source>
        <dbReference type="ARBA" id="ARBA00022722"/>
    </source>
</evidence>
<evidence type="ECO:0000313" key="13">
    <source>
        <dbReference type="EMBL" id="KAF2396885.1"/>
    </source>
</evidence>
<feature type="binding site" evidence="10">
    <location>
        <position position="1045"/>
    </location>
    <ligand>
        <name>a divalent metal cation</name>
        <dbReference type="ChEBI" id="CHEBI:60240"/>
        <note>catalytic</note>
    </ligand>
</feature>
<dbReference type="SMART" id="SM00479">
    <property type="entry name" value="EXOIII"/>
    <property type="match status" value="1"/>
</dbReference>
<evidence type="ECO:0000256" key="1">
    <source>
        <dbReference type="ARBA" id="ARBA00001663"/>
    </source>
</evidence>
<dbReference type="OrthoDB" id="16516at2759"/>
<dbReference type="GO" id="GO:0046872">
    <property type="term" value="F:metal ion binding"/>
    <property type="evidence" value="ECO:0007669"/>
    <property type="project" value="UniProtKB-KW"/>
</dbReference>
<dbReference type="Pfam" id="PF00929">
    <property type="entry name" value="RNase_T"/>
    <property type="match status" value="1"/>
</dbReference>
<feature type="binding site" evidence="10">
    <location>
        <position position="885"/>
    </location>
    <ligand>
        <name>a divalent metal cation</name>
        <dbReference type="ChEBI" id="CHEBI:60240"/>
        <note>catalytic</note>
    </ligand>
</feature>